<dbReference type="PANTHER" id="PTHR43477">
    <property type="entry name" value="DIHYDROANTICAPSIN 7-DEHYDROGENASE"/>
    <property type="match status" value="1"/>
</dbReference>
<dbReference type="Pfam" id="PF00106">
    <property type="entry name" value="adh_short"/>
    <property type="match status" value="1"/>
</dbReference>
<dbReference type="GO" id="GO:0016491">
    <property type="term" value="F:oxidoreductase activity"/>
    <property type="evidence" value="ECO:0007669"/>
    <property type="project" value="UniProtKB-KW"/>
</dbReference>
<name>A0A0K6G0E0_9AGAM</name>
<evidence type="ECO:0000256" key="1">
    <source>
        <dbReference type="ARBA" id="ARBA00006484"/>
    </source>
</evidence>
<accession>A0A0K6G0E0</accession>
<dbReference type="PANTHER" id="PTHR43477:SF1">
    <property type="entry name" value="DIHYDROANTICAPSIN 7-DEHYDROGENASE"/>
    <property type="match status" value="1"/>
</dbReference>
<dbReference type="EMBL" id="CYGV01001278">
    <property type="protein sequence ID" value="CUA71985.1"/>
    <property type="molecule type" value="Genomic_DNA"/>
</dbReference>
<sequence length="164" mass="17377">MSSTELLQGQKVVVIGGSSGVGRSIAIAALAHGASVVIASSSSDKVDSAIELLKQAPKGELNAFVSGQVLDIEDTSALIAFLSQEGPFDHLAITAGKMPGAMRFPQDDISKEFKGAFDNRYWPVITADLSTQLSIYSRITLFGQVVQLQRQLAPPSNALFRAGR</sequence>
<gene>
    <name evidence="3" type="ORF">RSOLAG22IIIB_04844</name>
</gene>
<dbReference type="InterPro" id="IPR002347">
    <property type="entry name" value="SDR_fam"/>
</dbReference>
<reference evidence="3 4" key="1">
    <citation type="submission" date="2015-07" db="EMBL/GenBank/DDBJ databases">
        <authorList>
            <person name="Noorani M."/>
        </authorList>
    </citation>
    <scope>NUCLEOTIDE SEQUENCE [LARGE SCALE GENOMIC DNA]</scope>
    <source>
        <strain evidence="3">BBA 69670</strain>
    </source>
</reference>
<evidence type="ECO:0000313" key="4">
    <source>
        <dbReference type="Proteomes" id="UP000044841"/>
    </source>
</evidence>
<dbReference type="SUPFAM" id="SSF51735">
    <property type="entry name" value="NAD(P)-binding Rossmann-fold domains"/>
    <property type="match status" value="1"/>
</dbReference>
<dbReference type="Proteomes" id="UP000044841">
    <property type="component" value="Unassembled WGS sequence"/>
</dbReference>
<keyword evidence="2" id="KW-0560">Oxidoreductase</keyword>
<dbReference type="AlphaFoldDB" id="A0A0K6G0E0"/>
<keyword evidence="4" id="KW-1185">Reference proteome</keyword>
<dbReference type="InterPro" id="IPR051122">
    <property type="entry name" value="SDR_DHRS6-like"/>
</dbReference>
<comment type="similarity">
    <text evidence="1">Belongs to the short-chain dehydrogenases/reductases (SDR) family.</text>
</comment>
<evidence type="ECO:0000256" key="2">
    <source>
        <dbReference type="ARBA" id="ARBA00023002"/>
    </source>
</evidence>
<dbReference type="InterPro" id="IPR036291">
    <property type="entry name" value="NAD(P)-bd_dom_sf"/>
</dbReference>
<protein>
    <submittedName>
        <fullName evidence="3">Uncharacterized protein</fullName>
    </submittedName>
</protein>
<evidence type="ECO:0000313" key="3">
    <source>
        <dbReference type="EMBL" id="CUA71985.1"/>
    </source>
</evidence>
<proteinExistence type="inferred from homology"/>
<organism evidence="3 4">
    <name type="scientific">Rhizoctonia solani</name>
    <dbReference type="NCBI Taxonomy" id="456999"/>
    <lineage>
        <taxon>Eukaryota</taxon>
        <taxon>Fungi</taxon>
        <taxon>Dikarya</taxon>
        <taxon>Basidiomycota</taxon>
        <taxon>Agaricomycotina</taxon>
        <taxon>Agaricomycetes</taxon>
        <taxon>Cantharellales</taxon>
        <taxon>Ceratobasidiaceae</taxon>
        <taxon>Rhizoctonia</taxon>
    </lineage>
</organism>
<dbReference type="Gene3D" id="3.40.50.720">
    <property type="entry name" value="NAD(P)-binding Rossmann-like Domain"/>
    <property type="match status" value="1"/>
</dbReference>